<accession>X1ACH4</accession>
<feature type="non-terminal residue" evidence="9">
    <location>
        <position position="67"/>
    </location>
</feature>
<dbReference type="EMBL" id="BART01002943">
    <property type="protein sequence ID" value="GAG70378.1"/>
    <property type="molecule type" value="Genomic_DNA"/>
</dbReference>
<comment type="cofactor">
    <cofactor evidence="1">
        <name>[4Fe-4S] cluster</name>
        <dbReference type="ChEBI" id="CHEBI:49883"/>
    </cofactor>
</comment>
<evidence type="ECO:0000256" key="7">
    <source>
        <dbReference type="ARBA" id="ARBA00023014"/>
    </source>
</evidence>
<dbReference type="InterPro" id="IPR038521">
    <property type="entry name" value="ThiC/Bza_core_dom"/>
</dbReference>
<evidence type="ECO:0000313" key="9">
    <source>
        <dbReference type="EMBL" id="GAG70378.1"/>
    </source>
</evidence>
<evidence type="ECO:0000256" key="8">
    <source>
        <dbReference type="ARBA" id="ARBA00023239"/>
    </source>
</evidence>
<keyword evidence="4" id="KW-0479">Metal-binding</keyword>
<evidence type="ECO:0000256" key="1">
    <source>
        <dbReference type="ARBA" id="ARBA00001966"/>
    </source>
</evidence>
<keyword evidence="5" id="KW-0862">Zinc</keyword>
<keyword evidence="8" id="KW-0456">Lyase</keyword>
<dbReference type="GO" id="GO:0009228">
    <property type="term" value="P:thiamine biosynthetic process"/>
    <property type="evidence" value="ECO:0007669"/>
    <property type="project" value="InterPro"/>
</dbReference>
<evidence type="ECO:0000256" key="5">
    <source>
        <dbReference type="ARBA" id="ARBA00022833"/>
    </source>
</evidence>
<organism evidence="9">
    <name type="scientific">marine sediment metagenome</name>
    <dbReference type="NCBI Taxonomy" id="412755"/>
    <lineage>
        <taxon>unclassified sequences</taxon>
        <taxon>metagenomes</taxon>
        <taxon>ecological metagenomes</taxon>
    </lineage>
</organism>
<dbReference type="Gene3D" id="3.20.20.540">
    <property type="entry name" value="Radical SAM ThiC family, central domain"/>
    <property type="match status" value="1"/>
</dbReference>
<reference evidence="9" key="1">
    <citation type="journal article" date="2014" name="Front. Microbiol.">
        <title>High frequency of phylogenetically diverse reductive dehalogenase-homologous genes in deep subseafloor sedimentary metagenomes.</title>
        <authorList>
            <person name="Kawai M."/>
            <person name="Futagami T."/>
            <person name="Toyoda A."/>
            <person name="Takaki Y."/>
            <person name="Nishi S."/>
            <person name="Hori S."/>
            <person name="Arai W."/>
            <person name="Tsubouchi T."/>
            <person name="Morono Y."/>
            <person name="Uchiyama I."/>
            <person name="Ito T."/>
            <person name="Fujiyama A."/>
            <person name="Inagaki F."/>
            <person name="Takami H."/>
        </authorList>
    </citation>
    <scope>NUCLEOTIDE SEQUENCE</scope>
    <source>
        <strain evidence="9">Expedition CK06-06</strain>
    </source>
</reference>
<dbReference type="GO" id="GO:0016829">
    <property type="term" value="F:lyase activity"/>
    <property type="evidence" value="ECO:0007669"/>
    <property type="project" value="UniProtKB-KW"/>
</dbReference>
<keyword evidence="7" id="KW-0411">Iron-sulfur</keyword>
<dbReference type="GO" id="GO:0051539">
    <property type="term" value="F:4 iron, 4 sulfur cluster binding"/>
    <property type="evidence" value="ECO:0007669"/>
    <property type="project" value="UniProtKB-KW"/>
</dbReference>
<dbReference type="PANTHER" id="PTHR30557">
    <property type="entry name" value="THIAMINE BIOSYNTHESIS PROTEIN THIC"/>
    <property type="match status" value="1"/>
</dbReference>
<dbReference type="AlphaFoldDB" id="X1ACH4"/>
<comment type="caution">
    <text evidence="9">The sequence shown here is derived from an EMBL/GenBank/DDBJ whole genome shotgun (WGS) entry which is preliminary data.</text>
</comment>
<gene>
    <name evidence="9" type="ORF">S01H4_08540</name>
</gene>
<dbReference type="Pfam" id="PF01964">
    <property type="entry name" value="ThiC_Rad_SAM"/>
    <property type="match status" value="1"/>
</dbReference>
<keyword evidence="6" id="KW-0408">Iron</keyword>
<evidence type="ECO:0008006" key="10">
    <source>
        <dbReference type="Google" id="ProtNLM"/>
    </source>
</evidence>
<evidence type="ECO:0000256" key="3">
    <source>
        <dbReference type="ARBA" id="ARBA00022691"/>
    </source>
</evidence>
<dbReference type="InterPro" id="IPR002817">
    <property type="entry name" value="ThiC/BzaA/B"/>
</dbReference>
<keyword evidence="2" id="KW-0004">4Fe-4S</keyword>
<dbReference type="GO" id="GO:0046872">
    <property type="term" value="F:metal ion binding"/>
    <property type="evidence" value="ECO:0007669"/>
    <property type="project" value="UniProtKB-KW"/>
</dbReference>
<proteinExistence type="predicted"/>
<dbReference type="PANTHER" id="PTHR30557:SF1">
    <property type="entry name" value="PHOSPHOMETHYLPYRIMIDINE SYNTHASE, CHLOROPLASTIC"/>
    <property type="match status" value="1"/>
</dbReference>
<keyword evidence="3" id="KW-0949">S-adenosyl-L-methionine</keyword>
<sequence length="67" mass="7361">MSSVAGLAGADYLCYVTPSEHLGLPNIDEVKRGVISSKIAAHAVNIARYGKRASWWDEKMDKARKDL</sequence>
<protein>
    <recommendedName>
        <fullName evidence="10">Phosphomethylpyrimidine synthase</fullName>
    </recommendedName>
</protein>
<name>X1ACH4_9ZZZZ</name>
<evidence type="ECO:0000256" key="2">
    <source>
        <dbReference type="ARBA" id="ARBA00022485"/>
    </source>
</evidence>
<evidence type="ECO:0000256" key="6">
    <source>
        <dbReference type="ARBA" id="ARBA00023004"/>
    </source>
</evidence>
<evidence type="ECO:0000256" key="4">
    <source>
        <dbReference type="ARBA" id="ARBA00022723"/>
    </source>
</evidence>